<dbReference type="InterPro" id="IPR001310">
    <property type="entry name" value="Histidine_triad_HIT"/>
</dbReference>
<gene>
    <name evidence="3" type="ORF">GBAR_LOCUS24455</name>
</gene>
<accession>A0AA35XAA2</accession>
<dbReference type="CDD" id="cd01276">
    <property type="entry name" value="PKCI_related"/>
    <property type="match status" value="1"/>
</dbReference>
<dbReference type="InterPro" id="IPR011146">
    <property type="entry name" value="HIT-like"/>
</dbReference>
<dbReference type="InterPro" id="IPR036265">
    <property type="entry name" value="HIT-like_sf"/>
</dbReference>
<dbReference type="Gene3D" id="3.30.428.10">
    <property type="entry name" value="HIT-like"/>
    <property type="match status" value="1"/>
</dbReference>
<evidence type="ECO:0000259" key="2">
    <source>
        <dbReference type="PROSITE" id="PS51084"/>
    </source>
</evidence>
<dbReference type="PRINTS" id="PR00332">
    <property type="entry name" value="HISTRIAD"/>
</dbReference>
<dbReference type="PANTHER" id="PTHR23089">
    <property type="entry name" value="HISTIDINE TRIAD HIT PROTEIN"/>
    <property type="match status" value="1"/>
</dbReference>
<keyword evidence="4" id="KW-1185">Reference proteome</keyword>
<protein>
    <submittedName>
        <fullName evidence="3">Uncharacterized HIT-like protein aq_141</fullName>
    </submittedName>
</protein>
<comment type="caution">
    <text evidence="3">The sequence shown here is derived from an EMBL/GenBank/DDBJ whole genome shotgun (WGS) entry which is preliminary data.</text>
</comment>
<reference evidence="3" key="1">
    <citation type="submission" date="2023-03" db="EMBL/GenBank/DDBJ databases">
        <authorList>
            <person name="Steffen K."/>
            <person name="Cardenas P."/>
        </authorList>
    </citation>
    <scope>NUCLEOTIDE SEQUENCE</scope>
</reference>
<dbReference type="SUPFAM" id="SSF54197">
    <property type="entry name" value="HIT-like"/>
    <property type="match status" value="1"/>
</dbReference>
<evidence type="ECO:0000256" key="1">
    <source>
        <dbReference type="PROSITE-ProRule" id="PRU00464"/>
    </source>
</evidence>
<comment type="caution">
    <text evidence="1">Lacks conserved residue(s) required for the propagation of feature annotation.</text>
</comment>
<sequence>MPEDCIFCKIRDGEIPSEKLHSDVDCFVIRDINPAAPTHLLIIPTRHFATLSELADEHAGIYASMFVVARAMAEREGVADSGYRLIINQGSDGGQEVMHFAHASSRRTAIGSDGLKRSPLLGESSALHFLRQPQNGMASPHQRGGNFVLYASRTRQA</sequence>
<evidence type="ECO:0000313" key="3">
    <source>
        <dbReference type="EMBL" id="CAI8044065.1"/>
    </source>
</evidence>
<proteinExistence type="predicted"/>
<dbReference type="GO" id="GO:0003824">
    <property type="term" value="F:catalytic activity"/>
    <property type="evidence" value="ECO:0007669"/>
    <property type="project" value="InterPro"/>
</dbReference>
<dbReference type="PROSITE" id="PS51084">
    <property type="entry name" value="HIT_2"/>
    <property type="match status" value="1"/>
</dbReference>
<organism evidence="3 4">
    <name type="scientific">Geodia barretti</name>
    <name type="common">Barrett's horny sponge</name>
    <dbReference type="NCBI Taxonomy" id="519541"/>
    <lineage>
        <taxon>Eukaryota</taxon>
        <taxon>Metazoa</taxon>
        <taxon>Porifera</taxon>
        <taxon>Demospongiae</taxon>
        <taxon>Heteroscleromorpha</taxon>
        <taxon>Tetractinellida</taxon>
        <taxon>Astrophorina</taxon>
        <taxon>Geodiidae</taxon>
        <taxon>Geodia</taxon>
    </lineage>
</organism>
<name>A0AA35XAA2_GEOBA</name>
<evidence type="ECO:0000313" key="4">
    <source>
        <dbReference type="Proteomes" id="UP001174909"/>
    </source>
</evidence>
<dbReference type="Proteomes" id="UP001174909">
    <property type="component" value="Unassembled WGS sequence"/>
</dbReference>
<dbReference type="EMBL" id="CASHTH010003372">
    <property type="protein sequence ID" value="CAI8044065.1"/>
    <property type="molecule type" value="Genomic_DNA"/>
</dbReference>
<feature type="domain" description="HIT" evidence="2">
    <location>
        <begin position="6"/>
        <end position="115"/>
    </location>
</feature>
<dbReference type="Pfam" id="PF11969">
    <property type="entry name" value="DcpS_C"/>
    <property type="match status" value="1"/>
</dbReference>
<dbReference type="AlphaFoldDB" id="A0AA35XAA2"/>